<keyword evidence="1" id="KW-0285">Flavoprotein</keyword>
<evidence type="ECO:0000313" key="4">
    <source>
        <dbReference type="EMBL" id="MCD7453318.1"/>
    </source>
</evidence>
<organism evidence="4 5">
    <name type="scientific">Datura stramonium</name>
    <name type="common">Jimsonweed</name>
    <name type="synonym">Common thornapple</name>
    <dbReference type="NCBI Taxonomy" id="4076"/>
    <lineage>
        <taxon>Eukaryota</taxon>
        <taxon>Viridiplantae</taxon>
        <taxon>Streptophyta</taxon>
        <taxon>Embryophyta</taxon>
        <taxon>Tracheophyta</taxon>
        <taxon>Spermatophyta</taxon>
        <taxon>Magnoliopsida</taxon>
        <taxon>eudicotyledons</taxon>
        <taxon>Gunneridae</taxon>
        <taxon>Pentapetalae</taxon>
        <taxon>asterids</taxon>
        <taxon>lamiids</taxon>
        <taxon>Solanales</taxon>
        <taxon>Solanaceae</taxon>
        <taxon>Solanoideae</taxon>
        <taxon>Datureae</taxon>
        <taxon>Datura</taxon>
    </lineage>
</organism>
<dbReference type="Proteomes" id="UP000823775">
    <property type="component" value="Unassembled WGS sequence"/>
</dbReference>
<dbReference type="InterPro" id="IPR016169">
    <property type="entry name" value="FAD-bd_PCMH_sub2"/>
</dbReference>
<keyword evidence="2" id="KW-0274">FAD</keyword>
<keyword evidence="5" id="KW-1185">Reference proteome</keyword>
<dbReference type="PANTHER" id="PTHR32448">
    <property type="entry name" value="OS08G0158400 PROTEIN"/>
    <property type="match status" value="1"/>
</dbReference>
<gene>
    <name evidence="4" type="ORF">HAX54_020483</name>
</gene>
<protein>
    <recommendedName>
        <fullName evidence="3">Berberine/berberine-like domain-containing protein</fullName>
    </recommendedName>
</protein>
<dbReference type="Gene3D" id="3.30.465.10">
    <property type="match status" value="1"/>
</dbReference>
<feature type="domain" description="Berberine/berberine-like" evidence="3">
    <location>
        <begin position="154"/>
        <end position="191"/>
    </location>
</feature>
<dbReference type="Pfam" id="PF08031">
    <property type="entry name" value="BBE"/>
    <property type="match status" value="1"/>
</dbReference>
<evidence type="ECO:0000259" key="3">
    <source>
        <dbReference type="Pfam" id="PF08031"/>
    </source>
</evidence>
<reference evidence="4 5" key="1">
    <citation type="journal article" date="2021" name="BMC Genomics">
        <title>Datura genome reveals duplications of psychoactive alkaloid biosynthetic genes and high mutation rate following tissue culture.</title>
        <authorList>
            <person name="Rajewski A."/>
            <person name="Carter-House D."/>
            <person name="Stajich J."/>
            <person name="Litt A."/>
        </authorList>
    </citation>
    <scope>NUCLEOTIDE SEQUENCE [LARGE SCALE GENOMIC DNA]</scope>
    <source>
        <strain evidence="4">AR-01</strain>
    </source>
</reference>
<proteinExistence type="predicted"/>
<dbReference type="Gene3D" id="3.40.462.20">
    <property type="match status" value="1"/>
</dbReference>
<evidence type="ECO:0000313" key="5">
    <source>
        <dbReference type="Proteomes" id="UP000823775"/>
    </source>
</evidence>
<evidence type="ECO:0000256" key="2">
    <source>
        <dbReference type="ARBA" id="ARBA00022827"/>
    </source>
</evidence>
<comment type="caution">
    <text evidence="4">The sequence shown here is derived from an EMBL/GenBank/DDBJ whole genome shotgun (WGS) entry which is preliminary data.</text>
</comment>
<evidence type="ECO:0000256" key="1">
    <source>
        <dbReference type="ARBA" id="ARBA00022630"/>
    </source>
</evidence>
<name>A0ABS8S2J5_DATST</name>
<dbReference type="InterPro" id="IPR012951">
    <property type="entry name" value="BBE"/>
</dbReference>
<dbReference type="EMBL" id="JACEIK010000247">
    <property type="protein sequence ID" value="MCD7453318.1"/>
    <property type="molecule type" value="Genomic_DNA"/>
</dbReference>
<accession>A0ABS8S2J5</accession>
<sequence length="193" mass="22646">MKKRLGFNQPPWPLYYAIAKKSKVHGFPAVRFSSVGTGGIIKVTVFTIRRKLEGNLTLLQKWENISHQLSRFIHRAIVQNGGSSQEMMLLHVEFYFHTWSIGEDNSKNISRQKIAWIRKLYKEIEPYVAKSPRTQAIEHKDLDFGINQEDYSYSKAKIWGEKYFKGNFERLAKVKSKMDPNNFFRNEQSIPPY</sequence>